<dbReference type="AlphaFoldDB" id="A0A8S2QVZ9"/>
<feature type="transmembrane region" description="Helical" evidence="1">
    <location>
        <begin position="174"/>
        <end position="192"/>
    </location>
</feature>
<gene>
    <name evidence="2" type="ORF">OVA965_LOCUS29392</name>
    <name evidence="3" type="ORF">TMI583_LOCUS30165</name>
</gene>
<reference evidence="3" key="1">
    <citation type="submission" date="2021-02" db="EMBL/GenBank/DDBJ databases">
        <authorList>
            <person name="Nowell W R."/>
        </authorList>
    </citation>
    <scope>NUCLEOTIDE SEQUENCE</scope>
</reference>
<proteinExistence type="predicted"/>
<feature type="transmembrane region" description="Helical" evidence="1">
    <location>
        <begin position="512"/>
        <end position="535"/>
    </location>
</feature>
<comment type="caution">
    <text evidence="3">The sequence shown here is derived from an EMBL/GenBank/DDBJ whole genome shotgun (WGS) entry which is preliminary data.</text>
</comment>
<keyword evidence="1" id="KW-0472">Membrane</keyword>
<evidence type="ECO:0000313" key="2">
    <source>
        <dbReference type="EMBL" id="CAF1320001.1"/>
    </source>
</evidence>
<organism evidence="3 4">
    <name type="scientific">Didymodactylos carnosus</name>
    <dbReference type="NCBI Taxonomy" id="1234261"/>
    <lineage>
        <taxon>Eukaryota</taxon>
        <taxon>Metazoa</taxon>
        <taxon>Spiralia</taxon>
        <taxon>Gnathifera</taxon>
        <taxon>Rotifera</taxon>
        <taxon>Eurotatoria</taxon>
        <taxon>Bdelloidea</taxon>
        <taxon>Philodinida</taxon>
        <taxon>Philodinidae</taxon>
        <taxon>Didymodactylos</taxon>
    </lineage>
</organism>
<evidence type="ECO:0008006" key="5">
    <source>
        <dbReference type="Google" id="ProtNLM"/>
    </source>
</evidence>
<evidence type="ECO:0000313" key="4">
    <source>
        <dbReference type="Proteomes" id="UP000682733"/>
    </source>
</evidence>
<dbReference type="EMBL" id="CAJNOK010020656">
    <property type="protein sequence ID" value="CAF1320001.1"/>
    <property type="molecule type" value="Genomic_DNA"/>
</dbReference>
<feature type="non-terminal residue" evidence="3">
    <location>
        <position position="1"/>
    </location>
</feature>
<keyword evidence="1" id="KW-1133">Transmembrane helix</keyword>
<dbReference type="Proteomes" id="UP000677228">
    <property type="component" value="Unassembled WGS sequence"/>
</dbReference>
<dbReference type="EMBL" id="CAJOBA010042260">
    <property type="protein sequence ID" value="CAF4129870.1"/>
    <property type="molecule type" value="Genomic_DNA"/>
</dbReference>
<dbReference type="Proteomes" id="UP000682733">
    <property type="component" value="Unassembled WGS sequence"/>
</dbReference>
<evidence type="ECO:0000313" key="3">
    <source>
        <dbReference type="EMBL" id="CAF4129870.1"/>
    </source>
</evidence>
<name>A0A8S2QVZ9_9BILA</name>
<evidence type="ECO:0000256" key="1">
    <source>
        <dbReference type="SAM" id="Phobius"/>
    </source>
</evidence>
<feature type="transmembrane region" description="Helical" evidence="1">
    <location>
        <begin position="87"/>
        <end position="110"/>
    </location>
</feature>
<sequence length="565" mass="64957">ALLRSTLECFYQYECFHQLVFYMNYGYLINITLLDSSINSKYQTNSIVADLVSQLMVERWNPNVSYDQYYQQCQPKQCTYTYVQRFVLTYIIATILGIFGGLITVLRIIVPPAVKFIRKKKITTTTTETITTSARLRNFYQQAKQYIKAFNLFKSIPPSTNDQDIQNELMSTHLYIALLFISFVILLFYTSLTATTQTVTVKEPSITQYTQIYEKYSKTVSCPCSTIIVPYAKFLQLQPTYHQICSSDFVKQKWFDYIENYAGSSNTALGVLDNDFRELGPSMMQLLGSFCQLSQSTIIDEMQVFYSTGYATATVTPFELFSKEFDGNIQLFISTTISTFIPLLQLISGTTQGNSLLSIFETNFQFTVPFDSPVLNLLPAVYNYTCSCYDTSLCKEVSAVYYVKPNDIWISLAYVVPNWYVGCYVLELLLQSTLECFYQQQCFGQMHLYYPAFPNTSVLNSSIESKYQSNTTIGDIVYQLMVEHWNPNVSYDQYYQQCQPKQCTYTYVQQFVLIYVITTIISILGGLTKVLQIIVPRGIKLLRKYILPYAKNRKFNAVVPVSVGE</sequence>
<keyword evidence="1" id="KW-0812">Transmembrane</keyword>
<protein>
    <recommendedName>
        <fullName evidence="5">Transmembrane protein</fullName>
    </recommendedName>
</protein>
<accession>A0A8S2QVZ9</accession>